<gene>
    <name evidence="1" type="ORF">IAD46_03015</name>
</gene>
<organism evidence="1 2">
    <name type="scientific">Candidatus Pelethenecus faecipullorum</name>
    <dbReference type="NCBI Taxonomy" id="2840900"/>
    <lineage>
        <taxon>Bacteria</taxon>
        <taxon>Bacillati</taxon>
        <taxon>Mycoplasmatota</taxon>
        <taxon>Mollicutes</taxon>
        <taxon>Candidatus Pelethenecus</taxon>
    </lineage>
</organism>
<reference evidence="1" key="1">
    <citation type="submission" date="2020-10" db="EMBL/GenBank/DDBJ databases">
        <authorList>
            <person name="Gilroy R."/>
        </authorList>
    </citation>
    <scope>NUCLEOTIDE SEQUENCE</scope>
    <source>
        <strain evidence="1">ChiW17-6978</strain>
    </source>
</reference>
<dbReference type="EMBL" id="DVLF01000095">
    <property type="protein sequence ID" value="HIT49977.1"/>
    <property type="molecule type" value="Genomic_DNA"/>
</dbReference>
<sequence length="71" mass="9038">MTYMEYLYEHLDLLMYLRYHPKWYKILYYDPSYFKAFLKEAQTNLKIRPQDRLENFKNKFQTLYQLVNLLK</sequence>
<comment type="caution">
    <text evidence="1">The sequence shown here is derived from an EMBL/GenBank/DDBJ whole genome shotgun (WGS) entry which is preliminary data.</text>
</comment>
<dbReference type="InterPro" id="IPR025613">
    <property type="entry name" value="YlbE"/>
</dbReference>
<dbReference type="Pfam" id="PF14003">
    <property type="entry name" value="YlbE"/>
    <property type="match status" value="1"/>
</dbReference>
<protein>
    <recommendedName>
        <fullName evidence="3">YlbE-like protein</fullName>
    </recommendedName>
</protein>
<dbReference type="Proteomes" id="UP000886758">
    <property type="component" value="Unassembled WGS sequence"/>
</dbReference>
<evidence type="ECO:0000313" key="2">
    <source>
        <dbReference type="Proteomes" id="UP000886758"/>
    </source>
</evidence>
<dbReference type="AlphaFoldDB" id="A0A9D1GQE2"/>
<evidence type="ECO:0008006" key="3">
    <source>
        <dbReference type="Google" id="ProtNLM"/>
    </source>
</evidence>
<reference evidence="1" key="2">
    <citation type="journal article" date="2021" name="PeerJ">
        <title>Extensive microbial diversity within the chicken gut microbiome revealed by metagenomics and culture.</title>
        <authorList>
            <person name="Gilroy R."/>
            <person name="Ravi A."/>
            <person name="Getino M."/>
            <person name="Pursley I."/>
            <person name="Horton D.L."/>
            <person name="Alikhan N.F."/>
            <person name="Baker D."/>
            <person name="Gharbi K."/>
            <person name="Hall N."/>
            <person name="Watson M."/>
            <person name="Adriaenssens E.M."/>
            <person name="Foster-Nyarko E."/>
            <person name="Jarju S."/>
            <person name="Secka A."/>
            <person name="Antonio M."/>
            <person name="Oren A."/>
            <person name="Chaudhuri R.R."/>
            <person name="La Ragione R."/>
            <person name="Hildebrand F."/>
            <person name="Pallen M.J."/>
        </authorList>
    </citation>
    <scope>NUCLEOTIDE SEQUENCE</scope>
    <source>
        <strain evidence="1">ChiW17-6978</strain>
    </source>
</reference>
<accession>A0A9D1GQE2</accession>
<name>A0A9D1GQE2_9MOLU</name>
<proteinExistence type="predicted"/>
<evidence type="ECO:0000313" key="1">
    <source>
        <dbReference type="EMBL" id="HIT49977.1"/>
    </source>
</evidence>